<reference evidence="2" key="2">
    <citation type="journal article" date="2022" name="Microbiol. Resour. Announc.">
        <title>Metagenome Sequencing to Explore Phylogenomics of Terrestrial Cyanobacteria.</title>
        <authorList>
            <person name="Ward R.D."/>
            <person name="Stajich J.E."/>
            <person name="Johansen J.R."/>
            <person name="Huntemann M."/>
            <person name="Clum A."/>
            <person name="Foster B."/>
            <person name="Foster B."/>
            <person name="Roux S."/>
            <person name="Palaniappan K."/>
            <person name="Varghese N."/>
            <person name="Mukherjee S."/>
            <person name="Reddy T.B.K."/>
            <person name="Daum C."/>
            <person name="Copeland A."/>
            <person name="Chen I.A."/>
            <person name="Ivanova N.N."/>
            <person name="Kyrpides N.C."/>
            <person name="Shapiro N."/>
            <person name="Eloe-Fadrosh E.A."/>
            <person name="Pietrasiak N."/>
        </authorList>
    </citation>
    <scope>NUCLEOTIDE SEQUENCE</scope>
    <source>
        <strain evidence="2">GSE-TBD4-15B</strain>
    </source>
</reference>
<feature type="compositionally biased region" description="Polar residues" evidence="1">
    <location>
        <begin position="474"/>
        <end position="484"/>
    </location>
</feature>
<protein>
    <submittedName>
        <fullName evidence="2">Uncharacterized protein</fullName>
    </submittedName>
</protein>
<evidence type="ECO:0000313" key="2">
    <source>
        <dbReference type="EMBL" id="MBW4465674.1"/>
    </source>
</evidence>
<feature type="region of interest" description="Disordered" evidence="1">
    <location>
        <begin position="459"/>
        <end position="484"/>
    </location>
</feature>
<evidence type="ECO:0000256" key="1">
    <source>
        <dbReference type="SAM" id="MobiDB-lite"/>
    </source>
</evidence>
<organism evidence="2 3">
    <name type="scientific">Pegethrix bostrychoides GSE-TBD4-15B</name>
    <dbReference type="NCBI Taxonomy" id="2839662"/>
    <lineage>
        <taxon>Bacteria</taxon>
        <taxon>Bacillati</taxon>
        <taxon>Cyanobacteriota</taxon>
        <taxon>Cyanophyceae</taxon>
        <taxon>Oculatellales</taxon>
        <taxon>Oculatellaceae</taxon>
        <taxon>Pegethrix</taxon>
    </lineage>
</organism>
<proteinExistence type="predicted"/>
<feature type="compositionally biased region" description="Basic and acidic residues" evidence="1">
    <location>
        <begin position="461"/>
        <end position="472"/>
    </location>
</feature>
<feature type="region of interest" description="Disordered" evidence="1">
    <location>
        <begin position="38"/>
        <end position="63"/>
    </location>
</feature>
<dbReference type="EMBL" id="JAHHHV010000057">
    <property type="protein sequence ID" value="MBW4465674.1"/>
    <property type="molecule type" value="Genomic_DNA"/>
</dbReference>
<reference evidence="2" key="1">
    <citation type="submission" date="2021-05" db="EMBL/GenBank/DDBJ databases">
        <authorList>
            <person name="Pietrasiak N."/>
            <person name="Ward R."/>
            <person name="Stajich J.E."/>
            <person name="Kurbessoian T."/>
        </authorList>
    </citation>
    <scope>NUCLEOTIDE SEQUENCE</scope>
    <source>
        <strain evidence="2">GSE-TBD4-15B</strain>
    </source>
</reference>
<accession>A0A951U4E6</accession>
<dbReference type="AlphaFoldDB" id="A0A951U4E6"/>
<dbReference type="Proteomes" id="UP000707356">
    <property type="component" value="Unassembled WGS sequence"/>
</dbReference>
<name>A0A951U4E6_9CYAN</name>
<comment type="caution">
    <text evidence="2">The sequence shown here is derived from an EMBL/GenBank/DDBJ whole genome shotgun (WGS) entry which is preliminary data.</text>
</comment>
<sequence length="484" mass="53922">MSLEPWVSANDCEICVNIESSLFWIALPTNQVCYRSKDASCYQDPPEPPPPPPPEPDPPPPGGRIITFQPIDPGGYPPGSGCFGNHSILLNPGTTNIFGEPDVIFPRGTYGNPIGIYWKTEFDYSDPTFKIQRVSYSVVSRDQGYGEVRVQEWQQFTNLCKDRDCRDRAGFPVYQGWRPNSRRCDPMPRTTPSPPPYLYPPPQNCKPCMASCCNPKENQEILEILKLIAKRLGTADYPVSTPQWLVSNQGNSSVKHQSLTQFNFWLMRQLDALIGEFPIKIEVQDSDPTEKGEQSKSISLPNLAEAVAEIYGLAAKTSIDSDVHTSFLIRLAAETMAAKTAALIAQDYASANASYLGYQGNQVVRKVDFAFDPTALDSLETILKASRNDVIGWQNDDKENVAAYLQKLMFSAGLLKTVFFRKGNDLERVLKEVAQFMPDPEAEESEGWKEFVRMINDPESVENKGTDIKPEIKNVSQKQTGGGS</sequence>
<feature type="compositionally biased region" description="Pro residues" evidence="1">
    <location>
        <begin position="45"/>
        <end position="62"/>
    </location>
</feature>
<evidence type="ECO:0000313" key="3">
    <source>
        <dbReference type="Proteomes" id="UP000707356"/>
    </source>
</evidence>
<gene>
    <name evidence="2" type="ORF">KME07_09570</name>
</gene>